<feature type="compositionally biased region" description="Polar residues" evidence="5">
    <location>
        <begin position="739"/>
        <end position="749"/>
    </location>
</feature>
<sequence>MTTQLSRILNDYLVNESHISNYLPFILEAITHNHLLIDQENTNDNDAVVKRKWTVRLNALLGSKQASTRWAAICLIKETCQQSESLYVTSVQTWTAQLLGVLAKPAETNLMISTTIETLSLLFEKTVGKAELHAEVTIKSLPRFNQLLLSLSSQPELMPITLRALSKNTEIFPTMSRHIMDQTLKLYISCLDNANDVPPSILGHCLATACRASVKTNVASQWQDTLMKLIGSIHQALDRLFETVDEEDSVSDRMTGYTLASTPLDYVEAFPILLKRIRYIQDTIASYLSSKTIVPVGVPIAHLIRLCCRIYNVYQGCVMREYKPKDEYACLMTCLPALHLNTNKLLASLLLSADVGMIQYTKLLARILLRLLSENNKKRAVKISVYNLISLCMQKFGYAFADTILKPVVLSAIDNLKAIEHKRVDVVVPDKKVSGKKRRAEQISSDAFSTNDTISYPPCDIQMAALQVLYNVMTLHGNSMDLGLRSSIDTTIVSRILQSTTRNDIKTNNEESLAVKCHLYKCLLSSIMSPNINQATLLPHAARLFSAGLNDETHELRMICTQGLAICDLCMHTRMPPIQRLQPTPSTTTTATSSDTMLATTIEDATNEMDNDNDSNNEEEEEMITEQIEELKTPVSPIMARSSNVIRAPEDDDDEIMQENQRSNIKLAQQPSIPIVAPSASSSSSTTLTTQSIEQDGKKELLFTTKESTFSSTTNTTIPDDDNDMISSSVTETLTTSSPKQQTKIIHQPNQDDDEDDEEFEIPEINMDDD</sequence>
<dbReference type="AlphaFoldDB" id="A0AAD5JWB4"/>
<comment type="subcellular location">
    <subcellularLocation>
        <location evidence="1">Nucleus</location>
    </subcellularLocation>
</comment>
<comment type="similarity">
    <text evidence="2">Belongs to the RIX1/PELP1 family.</text>
</comment>
<dbReference type="EMBL" id="JAIXMP010000066">
    <property type="protein sequence ID" value="KAI9243822.1"/>
    <property type="molecule type" value="Genomic_DNA"/>
</dbReference>
<evidence type="ECO:0000256" key="2">
    <source>
        <dbReference type="ARBA" id="ARBA00010511"/>
    </source>
</evidence>
<feature type="domain" description="Pre-rRNA-processing protein RIX1 N-terminal" evidence="6">
    <location>
        <begin position="7"/>
        <end position="196"/>
    </location>
</feature>
<dbReference type="SUPFAM" id="SSF48371">
    <property type="entry name" value="ARM repeat"/>
    <property type="match status" value="1"/>
</dbReference>
<evidence type="ECO:0000256" key="5">
    <source>
        <dbReference type="SAM" id="MobiDB-lite"/>
    </source>
</evidence>
<dbReference type="Proteomes" id="UP001209540">
    <property type="component" value="Unassembled WGS sequence"/>
</dbReference>
<evidence type="ECO:0000256" key="3">
    <source>
        <dbReference type="ARBA" id="ARBA00021502"/>
    </source>
</evidence>
<keyword evidence="8" id="KW-1185">Reference proteome</keyword>
<name>A0AAD5JWB4_9FUNG</name>
<dbReference type="GO" id="GO:0005634">
    <property type="term" value="C:nucleus"/>
    <property type="evidence" value="ECO:0007669"/>
    <property type="project" value="UniProtKB-SubCell"/>
</dbReference>
<evidence type="ECO:0000313" key="8">
    <source>
        <dbReference type="Proteomes" id="UP001209540"/>
    </source>
</evidence>
<proteinExistence type="inferred from homology"/>
<dbReference type="PANTHER" id="PTHR34105:SF1">
    <property type="entry name" value="PROLINE-, GLUTAMIC ACID- AND LEUCINE-RICH PROTEIN 1"/>
    <property type="match status" value="1"/>
</dbReference>
<comment type="caution">
    <text evidence="7">The sequence shown here is derived from an EMBL/GenBank/DDBJ whole genome shotgun (WGS) entry which is preliminary data.</text>
</comment>
<feature type="compositionally biased region" description="Acidic residues" evidence="5">
    <location>
        <begin position="751"/>
        <end position="770"/>
    </location>
</feature>
<feature type="region of interest" description="Disordered" evidence="5">
    <location>
        <begin position="709"/>
        <end position="770"/>
    </location>
</feature>
<dbReference type="Pfam" id="PF08167">
    <property type="entry name" value="RIX1"/>
    <property type="match status" value="1"/>
</dbReference>
<keyword evidence="4" id="KW-0539">Nucleus</keyword>
<dbReference type="GO" id="GO:0006364">
    <property type="term" value="P:rRNA processing"/>
    <property type="evidence" value="ECO:0007669"/>
    <property type="project" value="TreeGrafter"/>
</dbReference>
<evidence type="ECO:0000256" key="4">
    <source>
        <dbReference type="ARBA" id="ARBA00023242"/>
    </source>
</evidence>
<feature type="compositionally biased region" description="Low complexity" evidence="5">
    <location>
        <begin position="727"/>
        <end position="738"/>
    </location>
</feature>
<dbReference type="PANTHER" id="PTHR34105">
    <property type="entry name" value="PROLINE-, GLUTAMIC ACID- AND LEUCINE-RICH PROTEIN 1"/>
    <property type="match status" value="1"/>
</dbReference>
<evidence type="ECO:0000256" key="1">
    <source>
        <dbReference type="ARBA" id="ARBA00004123"/>
    </source>
</evidence>
<feature type="region of interest" description="Disordered" evidence="5">
    <location>
        <begin position="664"/>
        <end position="694"/>
    </location>
</feature>
<gene>
    <name evidence="7" type="ORF">BDA99DRAFT_491088</name>
</gene>
<evidence type="ECO:0000259" key="6">
    <source>
        <dbReference type="Pfam" id="PF08167"/>
    </source>
</evidence>
<protein>
    <recommendedName>
        <fullName evidence="3">Pre-rRNA-processing protein RIX1</fullName>
    </recommendedName>
</protein>
<feature type="compositionally biased region" description="Low complexity" evidence="5">
    <location>
        <begin position="679"/>
        <end position="692"/>
    </location>
</feature>
<accession>A0AAD5JWB4</accession>
<feature type="compositionally biased region" description="Low complexity" evidence="5">
    <location>
        <begin position="709"/>
        <end position="718"/>
    </location>
</feature>
<organism evidence="7 8">
    <name type="scientific">Phascolomyces articulosus</name>
    <dbReference type="NCBI Taxonomy" id="60185"/>
    <lineage>
        <taxon>Eukaryota</taxon>
        <taxon>Fungi</taxon>
        <taxon>Fungi incertae sedis</taxon>
        <taxon>Mucoromycota</taxon>
        <taxon>Mucoromycotina</taxon>
        <taxon>Mucoromycetes</taxon>
        <taxon>Mucorales</taxon>
        <taxon>Lichtheimiaceae</taxon>
        <taxon>Phascolomyces</taxon>
    </lineage>
</organism>
<evidence type="ECO:0000313" key="7">
    <source>
        <dbReference type="EMBL" id="KAI9243822.1"/>
    </source>
</evidence>
<dbReference type="InterPro" id="IPR016024">
    <property type="entry name" value="ARM-type_fold"/>
</dbReference>
<dbReference type="InterPro" id="IPR012583">
    <property type="entry name" value="RIX1_N"/>
</dbReference>
<reference evidence="7" key="1">
    <citation type="journal article" date="2022" name="IScience">
        <title>Evolution of zygomycete secretomes and the origins of terrestrial fungal ecologies.</title>
        <authorList>
            <person name="Chang Y."/>
            <person name="Wang Y."/>
            <person name="Mondo S."/>
            <person name="Ahrendt S."/>
            <person name="Andreopoulos W."/>
            <person name="Barry K."/>
            <person name="Beard J."/>
            <person name="Benny G.L."/>
            <person name="Blankenship S."/>
            <person name="Bonito G."/>
            <person name="Cuomo C."/>
            <person name="Desiro A."/>
            <person name="Gervers K.A."/>
            <person name="Hundley H."/>
            <person name="Kuo A."/>
            <person name="LaButti K."/>
            <person name="Lang B.F."/>
            <person name="Lipzen A."/>
            <person name="O'Donnell K."/>
            <person name="Pangilinan J."/>
            <person name="Reynolds N."/>
            <person name="Sandor L."/>
            <person name="Smith M.E."/>
            <person name="Tsang A."/>
            <person name="Grigoriev I.V."/>
            <person name="Stajich J.E."/>
            <person name="Spatafora J.W."/>
        </authorList>
    </citation>
    <scope>NUCLEOTIDE SEQUENCE</scope>
    <source>
        <strain evidence="7">RSA 2281</strain>
    </source>
</reference>
<reference evidence="7" key="2">
    <citation type="submission" date="2023-02" db="EMBL/GenBank/DDBJ databases">
        <authorList>
            <consortium name="DOE Joint Genome Institute"/>
            <person name="Mondo S.J."/>
            <person name="Chang Y."/>
            <person name="Wang Y."/>
            <person name="Ahrendt S."/>
            <person name="Andreopoulos W."/>
            <person name="Barry K."/>
            <person name="Beard J."/>
            <person name="Benny G.L."/>
            <person name="Blankenship S."/>
            <person name="Bonito G."/>
            <person name="Cuomo C."/>
            <person name="Desiro A."/>
            <person name="Gervers K.A."/>
            <person name="Hundley H."/>
            <person name="Kuo A."/>
            <person name="LaButti K."/>
            <person name="Lang B.F."/>
            <person name="Lipzen A."/>
            <person name="O'Donnell K."/>
            <person name="Pangilinan J."/>
            <person name="Reynolds N."/>
            <person name="Sandor L."/>
            <person name="Smith M.W."/>
            <person name="Tsang A."/>
            <person name="Grigoriev I.V."/>
            <person name="Stajich J.E."/>
            <person name="Spatafora J.W."/>
        </authorList>
    </citation>
    <scope>NUCLEOTIDE SEQUENCE</scope>
    <source>
        <strain evidence="7">RSA 2281</strain>
    </source>
</reference>